<dbReference type="InterPro" id="IPR052717">
    <property type="entry name" value="Vacuolar_transposase_reg"/>
</dbReference>
<keyword evidence="3" id="KW-1185">Reference proteome</keyword>
<dbReference type="EMBL" id="CAJNOJ010000535">
    <property type="protein sequence ID" value="CAF1478389.1"/>
    <property type="molecule type" value="Genomic_DNA"/>
</dbReference>
<proteinExistence type="predicted"/>
<dbReference type="AlphaFoldDB" id="A0A816FBG5"/>
<dbReference type="PANTHER" id="PTHR46169:SF15">
    <property type="entry name" value="INNER CENTROMERE PROTEIN A-LIKE ISOFORM X1-RELATED"/>
    <property type="match status" value="1"/>
</dbReference>
<name>A0A816FBG5_ADIRI</name>
<comment type="caution">
    <text evidence="2">The sequence shown here is derived from an EMBL/GenBank/DDBJ whole genome shotgun (WGS) entry which is preliminary data.</text>
</comment>
<evidence type="ECO:0000313" key="1">
    <source>
        <dbReference type="EMBL" id="CAF1478389.1"/>
    </source>
</evidence>
<dbReference type="Proteomes" id="UP000663828">
    <property type="component" value="Unassembled WGS sequence"/>
</dbReference>
<dbReference type="GO" id="GO:0006357">
    <property type="term" value="P:regulation of transcription by RNA polymerase II"/>
    <property type="evidence" value="ECO:0007669"/>
    <property type="project" value="TreeGrafter"/>
</dbReference>
<sequence length="240" mass="28292">MHKSSIEMKELFPHSTTIIHDVTRLYEEYKLHLTHICEQLNSFCLAVDQRTESYTGTSYCGIALRYVDDNFQLYTFILGCFPYDAESHSAPHLREFITKKLEDFKLKLDLNKYVVSDNEPKMIATFRDYCVRVGCSDHCLNKQLQHAFESEQLHVNKNIVEKVDCDVVQRMFNQIKKIVCHIRRSHQQQSLSKKVVSYSDTRFNGAFMMMNNCQELFFEFPSALVYSHFMTNYNYINKNA</sequence>
<dbReference type="Proteomes" id="UP000663852">
    <property type="component" value="Unassembled WGS sequence"/>
</dbReference>
<dbReference type="InterPro" id="IPR012337">
    <property type="entry name" value="RNaseH-like_sf"/>
</dbReference>
<dbReference type="SUPFAM" id="SSF53098">
    <property type="entry name" value="Ribonuclease H-like"/>
    <property type="match status" value="1"/>
</dbReference>
<evidence type="ECO:0000313" key="2">
    <source>
        <dbReference type="EMBL" id="CAF1659293.1"/>
    </source>
</evidence>
<dbReference type="EMBL" id="CAJNOR010011139">
    <property type="protein sequence ID" value="CAF1659293.1"/>
    <property type="molecule type" value="Genomic_DNA"/>
</dbReference>
<dbReference type="GO" id="GO:0005634">
    <property type="term" value="C:nucleus"/>
    <property type="evidence" value="ECO:0007669"/>
    <property type="project" value="TreeGrafter"/>
</dbReference>
<gene>
    <name evidence="1" type="ORF">EDS130_LOCUS41271</name>
    <name evidence="2" type="ORF">XAT740_LOCUS56536</name>
</gene>
<evidence type="ECO:0000313" key="3">
    <source>
        <dbReference type="Proteomes" id="UP000663828"/>
    </source>
</evidence>
<reference evidence="2" key="1">
    <citation type="submission" date="2021-02" db="EMBL/GenBank/DDBJ databases">
        <authorList>
            <person name="Nowell W R."/>
        </authorList>
    </citation>
    <scope>NUCLEOTIDE SEQUENCE</scope>
</reference>
<dbReference type="PANTHER" id="PTHR46169">
    <property type="entry name" value="DNA REPLICATION-RELATED ELEMENT FACTOR, ISOFORM A"/>
    <property type="match status" value="1"/>
</dbReference>
<protein>
    <submittedName>
        <fullName evidence="2">Uncharacterized protein</fullName>
    </submittedName>
</protein>
<accession>A0A816FBG5</accession>
<dbReference type="OrthoDB" id="10026543at2759"/>
<organism evidence="2 3">
    <name type="scientific">Adineta ricciae</name>
    <name type="common">Rotifer</name>
    <dbReference type="NCBI Taxonomy" id="249248"/>
    <lineage>
        <taxon>Eukaryota</taxon>
        <taxon>Metazoa</taxon>
        <taxon>Spiralia</taxon>
        <taxon>Gnathifera</taxon>
        <taxon>Rotifera</taxon>
        <taxon>Eurotatoria</taxon>
        <taxon>Bdelloidea</taxon>
        <taxon>Adinetida</taxon>
        <taxon>Adinetidae</taxon>
        <taxon>Adineta</taxon>
    </lineage>
</organism>